<reference evidence="1 2" key="1">
    <citation type="journal article" date="2016" name="Nat. Commun.">
        <title>Extremotolerant tardigrade genome and improved radiotolerance of human cultured cells by tardigrade-unique protein.</title>
        <authorList>
            <person name="Hashimoto T."/>
            <person name="Horikawa D.D."/>
            <person name="Saito Y."/>
            <person name="Kuwahara H."/>
            <person name="Kozuka-Hata H."/>
            <person name="Shin-I T."/>
            <person name="Minakuchi Y."/>
            <person name="Ohishi K."/>
            <person name="Motoyama A."/>
            <person name="Aizu T."/>
            <person name="Enomoto A."/>
            <person name="Kondo K."/>
            <person name="Tanaka S."/>
            <person name="Hara Y."/>
            <person name="Koshikawa S."/>
            <person name="Sagara H."/>
            <person name="Miura T."/>
            <person name="Yokobori S."/>
            <person name="Miyagawa K."/>
            <person name="Suzuki Y."/>
            <person name="Kubo T."/>
            <person name="Oyama M."/>
            <person name="Kohara Y."/>
            <person name="Fujiyama A."/>
            <person name="Arakawa K."/>
            <person name="Katayama T."/>
            <person name="Toyoda A."/>
            <person name="Kunieda T."/>
        </authorList>
    </citation>
    <scope>NUCLEOTIDE SEQUENCE [LARGE SCALE GENOMIC DNA]</scope>
    <source>
        <strain evidence="1 2">YOKOZUNA-1</strain>
    </source>
</reference>
<dbReference type="AlphaFoldDB" id="A0A1D1VIJ6"/>
<organism evidence="1 2">
    <name type="scientific">Ramazzottius varieornatus</name>
    <name type="common">Water bear</name>
    <name type="synonym">Tardigrade</name>
    <dbReference type="NCBI Taxonomy" id="947166"/>
    <lineage>
        <taxon>Eukaryota</taxon>
        <taxon>Metazoa</taxon>
        <taxon>Ecdysozoa</taxon>
        <taxon>Tardigrada</taxon>
        <taxon>Eutardigrada</taxon>
        <taxon>Parachela</taxon>
        <taxon>Hypsibioidea</taxon>
        <taxon>Ramazzottiidae</taxon>
        <taxon>Ramazzottius</taxon>
    </lineage>
</organism>
<accession>A0A1D1VIJ6</accession>
<comment type="caution">
    <text evidence="1">The sequence shown here is derived from an EMBL/GenBank/DDBJ whole genome shotgun (WGS) entry which is preliminary data.</text>
</comment>
<sequence>MAFQVLSFSFSTNNLRSITTEVHKEELQHRLMLAPSNTSPVEEPINMVVADFMDDGFDAVPGH</sequence>
<proteinExistence type="predicted"/>
<protein>
    <submittedName>
        <fullName evidence="1">Uncharacterized protein</fullName>
    </submittedName>
</protein>
<evidence type="ECO:0000313" key="1">
    <source>
        <dbReference type="EMBL" id="GAV00626.1"/>
    </source>
</evidence>
<dbReference type="EMBL" id="BDGG01000006">
    <property type="protein sequence ID" value="GAV00626.1"/>
    <property type="molecule type" value="Genomic_DNA"/>
</dbReference>
<keyword evidence="2" id="KW-1185">Reference proteome</keyword>
<name>A0A1D1VIJ6_RAMVA</name>
<evidence type="ECO:0000313" key="2">
    <source>
        <dbReference type="Proteomes" id="UP000186922"/>
    </source>
</evidence>
<gene>
    <name evidence="1" type="primary">RvY_11450-1</name>
    <name evidence="1" type="synonym">RvY_11450.1</name>
    <name evidence="1" type="ORF">RvY_11450</name>
</gene>
<dbReference type="Proteomes" id="UP000186922">
    <property type="component" value="Unassembled WGS sequence"/>
</dbReference>